<dbReference type="SUPFAM" id="SSF47413">
    <property type="entry name" value="lambda repressor-like DNA-binding domains"/>
    <property type="match status" value="1"/>
</dbReference>
<dbReference type="PROSITE" id="PS50943">
    <property type="entry name" value="HTH_CROC1"/>
    <property type="match status" value="1"/>
</dbReference>
<dbReference type="SMART" id="SM00530">
    <property type="entry name" value="HTH_XRE"/>
    <property type="match status" value="1"/>
</dbReference>
<dbReference type="InterPro" id="IPR029787">
    <property type="entry name" value="Nucleotide_cyclase"/>
</dbReference>
<evidence type="ECO:0000259" key="2">
    <source>
        <dbReference type="PROSITE" id="PS50125"/>
    </source>
</evidence>
<dbReference type="InterPro" id="IPR001387">
    <property type="entry name" value="Cro/C1-type_HTH"/>
</dbReference>
<feature type="domain" description="Guanylate cyclase" evidence="2">
    <location>
        <begin position="60"/>
        <end position="175"/>
    </location>
</feature>
<dbReference type="SUPFAM" id="SSF55073">
    <property type="entry name" value="Nucleotide cyclase"/>
    <property type="match status" value="1"/>
</dbReference>
<dbReference type="InterPro" id="IPR001054">
    <property type="entry name" value="A/G_cyclase"/>
</dbReference>
<proteinExistence type="predicted"/>
<dbReference type="Proteomes" id="UP000019140">
    <property type="component" value="Unassembled WGS sequence"/>
</dbReference>
<evidence type="ECO:0000259" key="3">
    <source>
        <dbReference type="PROSITE" id="PS50943"/>
    </source>
</evidence>
<keyword evidence="5" id="KW-1185">Reference proteome</keyword>
<evidence type="ECO:0000313" key="4">
    <source>
        <dbReference type="EMBL" id="ETX06743.1"/>
    </source>
</evidence>
<evidence type="ECO:0000256" key="1">
    <source>
        <dbReference type="ARBA" id="ARBA00023125"/>
    </source>
</evidence>
<dbReference type="GO" id="GO:0004016">
    <property type="term" value="F:adenylate cyclase activity"/>
    <property type="evidence" value="ECO:0007669"/>
    <property type="project" value="UniProtKB-ARBA"/>
</dbReference>
<dbReference type="Gene3D" id="3.30.70.1230">
    <property type="entry name" value="Nucleotide cyclase"/>
    <property type="match status" value="1"/>
</dbReference>
<dbReference type="PROSITE" id="PS50125">
    <property type="entry name" value="GUANYLATE_CYCLASE_2"/>
    <property type="match status" value="1"/>
</dbReference>
<evidence type="ECO:0000313" key="5">
    <source>
        <dbReference type="Proteomes" id="UP000019140"/>
    </source>
</evidence>
<dbReference type="Pfam" id="PF01381">
    <property type="entry name" value="HTH_3"/>
    <property type="match status" value="1"/>
</dbReference>
<dbReference type="AlphaFoldDB" id="W4M970"/>
<dbReference type="EMBL" id="AZHX01000613">
    <property type="protein sequence ID" value="ETX06743.1"/>
    <property type="molecule type" value="Genomic_DNA"/>
</dbReference>
<sequence>LKQLDIANALQVSPQAVSKWERGENSPDIAILGALSKLLGVSTDWLLDTYRDGLDEFDATVFTSTVLGAYAKSLRMKAGEFAVWANGFLFQLTEAVLRYDGIPIKYMGDAFLCFFSGIDHQQRAVKAAGLAKQLMAEELVIGLHCGEIYLGTMGHPDYAHRDITGEAVNIAFLIRNWAESHTQGRIVATTLVVEHIDDDCDIVNTTAVTFKGLDDPVQIHELCLKSRVE</sequence>
<feature type="non-terminal residue" evidence="4">
    <location>
        <position position="1"/>
    </location>
</feature>
<dbReference type="PANTHER" id="PTHR46558:SF13">
    <property type="entry name" value="HTH-TYPE TRANSCRIPTIONAL REGULATOR IMMR"/>
    <property type="match status" value="1"/>
</dbReference>
<dbReference type="GO" id="GO:0003677">
    <property type="term" value="F:DNA binding"/>
    <property type="evidence" value="ECO:0007669"/>
    <property type="project" value="UniProtKB-KW"/>
</dbReference>
<organism evidence="4 5">
    <name type="scientific">Candidatus Entotheonella gemina</name>
    <dbReference type="NCBI Taxonomy" id="1429439"/>
    <lineage>
        <taxon>Bacteria</taxon>
        <taxon>Pseudomonadati</taxon>
        <taxon>Nitrospinota/Tectimicrobiota group</taxon>
        <taxon>Candidatus Tectimicrobiota</taxon>
        <taxon>Candidatus Entotheonellia</taxon>
        <taxon>Candidatus Entotheonellales</taxon>
        <taxon>Candidatus Entotheonellaceae</taxon>
        <taxon>Candidatus Entotheonella</taxon>
    </lineage>
</organism>
<dbReference type="GO" id="GO:0009190">
    <property type="term" value="P:cyclic nucleotide biosynthetic process"/>
    <property type="evidence" value="ECO:0007669"/>
    <property type="project" value="InterPro"/>
</dbReference>
<protein>
    <recommendedName>
        <fullName evidence="6">HTH cro/C1-type domain-containing protein</fullName>
    </recommendedName>
</protein>
<dbReference type="Gene3D" id="1.10.260.40">
    <property type="entry name" value="lambda repressor-like DNA-binding domains"/>
    <property type="match status" value="1"/>
</dbReference>
<dbReference type="CDD" id="cd00093">
    <property type="entry name" value="HTH_XRE"/>
    <property type="match status" value="1"/>
</dbReference>
<dbReference type="InterPro" id="IPR010982">
    <property type="entry name" value="Lambda_DNA-bd_dom_sf"/>
</dbReference>
<dbReference type="GO" id="GO:0035556">
    <property type="term" value="P:intracellular signal transduction"/>
    <property type="evidence" value="ECO:0007669"/>
    <property type="project" value="InterPro"/>
</dbReference>
<dbReference type="CDD" id="cd07302">
    <property type="entry name" value="CHD"/>
    <property type="match status" value="1"/>
</dbReference>
<dbReference type="HOGENOM" id="CLU_1211974_0_0_7"/>
<feature type="domain" description="HTH cro/C1-type" evidence="3">
    <location>
        <begin position="1"/>
        <end position="46"/>
    </location>
</feature>
<evidence type="ECO:0008006" key="6">
    <source>
        <dbReference type="Google" id="ProtNLM"/>
    </source>
</evidence>
<accession>W4M970</accession>
<comment type="caution">
    <text evidence="4">The sequence shown here is derived from an EMBL/GenBank/DDBJ whole genome shotgun (WGS) entry which is preliminary data.</text>
</comment>
<gene>
    <name evidence="4" type="ORF">ETSY2_15255</name>
</gene>
<dbReference type="PANTHER" id="PTHR46558">
    <property type="entry name" value="TRACRIPTIONAL REGULATORY PROTEIN-RELATED-RELATED"/>
    <property type="match status" value="1"/>
</dbReference>
<reference evidence="4 5" key="1">
    <citation type="journal article" date="2014" name="Nature">
        <title>An environmental bacterial taxon with a large and distinct metabolic repertoire.</title>
        <authorList>
            <person name="Wilson M.C."/>
            <person name="Mori T."/>
            <person name="Ruckert C."/>
            <person name="Uria A.R."/>
            <person name="Helf M.J."/>
            <person name="Takada K."/>
            <person name="Gernert C."/>
            <person name="Steffens U.A."/>
            <person name="Heycke N."/>
            <person name="Schmitt S."/>
            <person name="Rinke C."/>
            <person name="Helfrich E.J."/>
            <person name="Brachmann A.O."/>
            <person name="Gurgui C."/>
            <person name="Wakimoto T."/>
            <person name="Kracht M."/>
            <person name="Crusemann M."/>
            <person name="Hentschel U."/>
            <person name="Abe I."/>
            <person name="Matsunaga S."/>
            <person name="Kalinowski J."/>
            <person name="Takeyama H."/>
            <person name="Piel J."/>
        </authorList>
    </citation>
    <scope>NUCLEOTIDE SEQUENCE [LARGE SCALE GENOMIC DNA]</scope>
    <source>
        <strain evidence="5">TSY2</strain>
    </source>
</reference>
<name>W4M970_9BACT</name>
<keyword evidence="1" id="KW-0238">DNA-binding</keyword>